<evidence type="ECO:0000313" key="3">
    <source>
        <dbReference type="EMBL" id="KAK7834276.1"/>
    </source>
</evidence>
<reference evidence="3 4" key="1">
    <citation type="journal article" date="2018" name="Sci. Data">
        <title>The draft genome sequence of cork oak.</title>
        <authorList>
            <person name="Ramos A.M."/>
            <person name="Usie A."/>
            <person name="Barbosa P."/>
            <person name="Barros P.M."/>
            <person name="Capote T."/>
            <person name="Chaves I."/>
            <person name="Simoes F."/>
            <person name="Abreu I."/>
            <person name="Carrasquinho I."/>
            <person name="Faro C."/>
            <person name="Guimaraes J.B."/>
            <person name="Mendonca D."/>
            <person name="Nobrega F."/>
            <person name="Rodrigues L."/>
            <person name="Saibo N.J.M."/>
            <person name="Varela M.C."/>
            <person name="Egas C."/>
            <person name="Matos J."/>
            <person name="Miguel C.M."/>
            <person name="Oliveira M.M."/>
            <person name="Ricardo C.P."/>
            <person name="Goncalves S."/>
        </authorList>
    </citation>
    <scope>NUCLEOTIDE SEQUENCE [LARGE SCALE GENOMIC DNA]</scope>
    <source>
        <strain evidence="4">cv. HL8</strain>
    </source>
</reference>
<dbReference type="SMART" id="SM00256">
    <property type="entry name" value="FBOX"/>
    <property type="match status" value="3"/>
</dbReference>
<dbReference type="Pfam" id="PF00646">
    <property type="entry name" value="F-box"/>
    <property type="match status" value="3"/>
</dbReference>
<feature type="domain" description="F-box" evidence="2">
    <location>
        <begin position="439"/>
        <end position="485"/>
    </location>
</feature>
<dbReference type="Proteomes" id="UP000237347">
    <property type="component" value="Unassembled WGS sequence"/>
</dbReference>
<dbReference type="InterPro" id="IPR036047">
    <property type="entry name" value="F-box-like_dom_sf"/>
</dbReference>
<evidence type="ECO:0000259" key="2">
    <source>
        <dbReference type="PROSITE" id="PS50181"/>
    </source>
</evidence>
<accession>A0AAW0K8F6</accession>
<keyword evidence="4" id="KW-1185">Reference proteome</keyword>
<evidence type="ECO:0000256" key="1">
    <source>
        <dbReference type="SAM" id="MobiDB-lite"/>
    </source>
</evidence>
<gene>
    <name evidence="3" type="ORF">CFP56_024767</name>
</gene>
<proteinExistence type="predicted"/>
<sequence>MHTKENPEYPIQSPYRKRRIKHPDEPEPEPEPSYEFINKLPDAILFEILYRLPYRSAFKFMSVSKRWFSLISHPYFVSRFIHHRHQLGKSDSDPFTLLLCHTPPDIQVLPPKNIYEFRIKSSFNDLLLVYREVPGTTRKPGFCEYYICNPFTKQWFKLPHIPLLRENTSVRVGFICDPYSCDKEHGCFTNVHYRYKVVRIHSPTQSDTTQLYMEIFSSETGEWCHSIVSSTRGLNPFTSKVVHADVVTCNGMLHWVDTEVDGMIKGFVVFDPFNDAEQCHYINLPIPHLPPDEFFFGVCQGRLRIFQRPWHLYYPSAFKFLIWELEDYGNEGTWCRKHTVYFKNLENSELVKLAKNFCCSKLNFLAFHPKDGEIFFFKFPDYIVKCNSRTRVLEVAFKLKCTDVSLFLLSRPLWPTPPITNLKRRKEDRTWTQSSKPSYEFINNLSDSLLFEILYRLPWLSVLRCKSVSKRWNSLISNPYFVKSFIHHRRQQFGMHYLEPSFTLLLQYTYDHKNILPIPSDNSDFFISRGSNGGIDFLNFLPSIVERVKQQYSFRIEASFNDLLLVYCFPNYCICNPLTKTWSTLPLLPYPMGRETIVMMGFLCEPYSCEDKDDKDPCVTTRYKVVRICSPTQRNQIEMEIFPSETGEWCSSVVSSPRGLNYFNYNTIDVGVVACNTMLHWVDVDERDKMIKGFVGFDPFNDAQQCCYIDPPTDLLRDEFISLGVFQGRLRIYQRRWLPIKACNFYIAKGFHPPVDLLAFHPNDGELVFLQFRNYVVLCNMRTGVLKFAGQLQDMGKILLGNSNNFVTVQAKSAFVLRQPLFPTKLFPKPIPKPMPPPLLKENPEYPIQSPYRKRRIKHPDEPEPEPEPSYEFINKLPDAILFEILYRLPYRSAFKFMSVSKRWFSLISHPYFVSRFIHHRHQLGKSDSDPFTLLLCHTPPDIQVLPPKNIYEFRIKSSFNDLLLVYREVPGTTRKPGFCEYYICNPFTKQWFKLPHIPLLRENTSVRVGFICDPYSCDKEHGCFTNVHYRYKVVRIHSPTQSDTTQLYMEIFSSETGEWCHSIVSSTRGLNPFTSKVVHADVVTCNGMLHWADTEVDGMIKGFVVFDPFNDAEQCHYINLPIPHLPPDEFFFGVCQGRLRIFQRPWHLYYPSAFKFLIWELEDYGNEGTWCRKHTVYFKNLENSELVKLAKNFCCSKLNFLAFHPKDGEIFFFKFPDYIVKCNSRTRVLEVAFKLKCTDVSLFLLSRPLWPTPVPSLPFELECPPNC</sequence>
<protein>
    <submittedName>
        <fullName evidence="3">F-box/kelch-repeat protein</fullName>
    </submittedName>
</protein>
<dbReference type="PANTHER" id="PTHR35546:SF130">
    <property type="entry name" value="EXPRESSED PROTEIN"/>
    <property type="match status" value="1"/>
</dbReference>
<dbReference type="CDD" id="cd22157">
    <property type="entry name" value="F-box_AtFBW1-like"/>
    <property type="match status" value="1"/>
</dbReference>
<organism evidence="3 4">
    <name type="scientific">Quercus suber</name>
    <name type="common">Cork oak</name>
    <dbReference type="NCBI Taxonomy" id="58331"/>
    <lineage>
        <taxon>Eukaryota</taxon>
        <taxon>Viridiplantae</taxon>
        <taxon>Streptophyta</taxon>
        <taxon>Embryophyta</taxon>
        <taxon>Tracheophyta</taxon>
        <taxon>Spermatophyta</taxon>
        <taxon>Magnoliopsida</taxon>
        <taxon>eudicotyledons</taxon>
        <taxon>Gunneridae</taxon>
        <taxon>Pentapetalae</taxon>
        <taxon>rosids</taxon>
        <taxon>fabids</taxon>
        <taxon>Fagales</taxon>
        <taxon>Fagaceae</taxon>
        <taxon>Quercus</taxon>
    </lineage>
</organism>
<dbReference type="SUPFAM" id="SSF81383">
    <property type="entry name" value="F-box domain"/>
    <property type="match status" value="3"/>
</dbReference>
<dbReference type="PANTHER" id="PTHR35546">
    <property type="entry name" value="F-BOX PROTEIN INTERACTION DOMAIN PROTEIN-RELATED"/>
    <property type="match status" value="1"/>
</dbReference>
<feature type="region of interest" description="Disordered" evidence="1">
    <location>
        <begin position="1"/>
        <end position="32"/>
    </location>
</feature>
<feature type="domain" description="F-box" evidence="2">
    <location>
        <begin position="871"/>
        <end position="917"/>
    </location>
</feature>
<dbReference type="InterPro" id="IPR055290">
    <property type="entry name" value="At3g26010-like"/>
</dbReference>
<evidence type="ECO:0000313" key="4">
    <source>
        <dbReference type="Proteomes" id="UP000237347"/>
    </source>
</evidence>
<dbReference type="InterPro" id="IPR001810">
    <property type="entry name" value="F-box_dom"/>
</dbReference>
<name>A0AAW0K8F6_QUESU</name>
<dbReference type="AlphaFoldDB" id="A0AAW0K8F6"/>
<dbReference type="PROSITE" id="PS50181">
    <property type="entry name" value="FBOX"/>
    <property type="match status" value="3"/>
</dbReference>
<dbReference type="Gene3D" id="1.20.1280.50">
    <property type="match status" value="3"/>
</dbReference>
<dbReference type="InterPro" id="IPR056592">
    <property type="entry name" value="Beta-prop_At3g26010-like"/>
</dbReference>
<dbReference type="Pfam" id="PF24750">
    <property type="entry name" value="b-prop_At3g26010-like"/>
    <property type="match status" value="3"/>
</dbReference>
<feature type="domain" description="F-box" evidence="2">
    <location>
        <begin position="34"/>
        <end position="80"/>
    </location>
</feature>
<dbReference type="EMBL" id="PKMF04000389">
    <property type="protein sequence ID" value="KAK7834276.1"/>
    <property type="molecule type" value="Genomic_DNA"/>
</dbReference>
<comment type="caution">
    <text evidence="3">The sequence shown here is derived from an EMBL/GenBank/DDBJ whole genome shotgun (WGS) entry which is preliminary data.</text>
</comment>